<gene>
    <name evidence="1" type="ORF">J7S20_14890</name>
</gene>
<dbReference type="InterPro" id="IPR029055">
    <property type="entry name" value="Ntn_hydrolases_N"/>
</dbReference>
<dbReference type="EMBL" id="JAGRQC010000004">
    <property type="protein sequence ID" value="MBR0553795.1"/>
    <property type="molecule type" value="Genomic_DNA"/>
</dbReference>
<name>A0A8T4IL02_9SPHN</name>
<reference evidence="1" key="1">
    <citation type="submission" date="2021-04" db="EMBL/GenBank/DDBJ databases">
        <title>Ouciella asimina sp. nov., isolated from the surface seawater in the hydrothermal field of Okinawa Trough.</title>
        <authorList>
            <person name="Shuang W."/>
        </authorList>
    </citation>
    <scope>NUCLEOTIDE SEQUENCE</scope>
    <source>
        <strain evidence="1">LXI357</strain>
    </source>
</reference>
<accession>A0A8T4IL02</accession>
<proteinExistence type="predicted"/>
<sequence length="583" mass="64561">MAGLFLVNTQDAQHASDALTAARAQFARHGFAGPTALPGRGWDVLAWPYMIGGPETVFTRGADFAAIAGTLTYAGRMGRAALEMLLDEADLPHGLDWSRIGGQFAAVVHKRGRTFVFTDWFAAFQIYLDRGQRVLSTSLLSALEALPQVRFDPQGLYEFAFNVMPIGNDTVFADLKTLGPGHIAELTPDGVTLHEVQKPLPDTADAQTIAERIPAHRDRLMAVVEAHVDHFGDHVHCPLSGGIDSRLVLATLRAAGSTPHVYVYGPPGSEDVEIARAIGKAEGFEVEWIDKAQRPLAPDAFTELTRKHFHRFDALPGYGNIFDNGGNMVAIEGRHAGGGLAASGGCGEIWRDFFYLSDRPKSAVAVANTFFARFTSRDVTAEFHPRAFIDRVAGKIAEAVGATDIRTPLPRLRIEQIYPRVRCRALFGREIGLEARYGAYMMPFLDHQVVAEAMALPMTMKQVGRFEARLLEAIDPGLAAHMSAYGHSFAEPPSRRHRFEEWSSRIRPAWVRANSYAVQRRLRPMGDEHGGLLSPEYMDRVVNPGFPMMRRWFRMENVTDTGLWRRIACLEYLAEYLGSKLSD</sequence>
<dbReference type="Proteomes" id="UP000676996">
    <property type="component" value="Unassembled WGS sequence"/>
</dbReference>
<dbReference type="RefSeq" id="WP_284055037.1">
    <property type="nucleotide sequence ID" value="NZ_JAGRQC010000004.1"/>
</dbReference>
<evidence type="ECO:0008006" key="3">
    <source>
        <dbReference type="Google" id="ProtNLM"/>
    </source>
</evidence>
<organism evidence="1 2">
    <name type="scientific">Stakelama marina</name>
    <dbReference type="NCBI Taxonomy" id="2826939"/>
    <lineage>
        <taxon>Bacteria</taxon>
        <taxon>Pseudomonadati</taxon>
        <taxon>Pseudomonadota</taxon>
        <taxon>Alphaproteobacteria</taxon>
        <taxon>Sphingomonadales</taxon>
        <taxon>Sphingomonadaceae</taxon>
        <taxon>Stakelama</taxon>
    </lineage>
</organism>
<evidence type="ECO:0000313" key="1">
    <source>
        <dbReference type="EMBL" id="MBR0553795.1"/>
    </source>
</evidence>
<keyword evidence="2" id="KW-1185">Reference proteome</keyword>
<comment type="caution">
    <text evidence="1">The sequence shown here is derived from an EMBL/GenBank/DDBJ whole genome shotgun (WGS) entry which is preliminary data.</text>
</comment>
<dbReference type="Gene3D" id="3.40.50.620">
    <property type="entry name" value="HUPs"/>
    <property type="match status" value="1"/>
</dbReference>
<dbReference type="InterPro" id="IPR014729">
    <property type="entry name" value="Rossmann-like_a/b/a_fold"/>
</dbReference>
<dbReference type="AlphaFoldDB" id="A0A8T4IL02"/>
<dbReference type="SUPFAM" id="SSF56235">
    <property type="entry name" value="N-terminal nucleophile aminohydrolases (Ntn hydrolases)"/>
    <property type="match status" value="1"/>
</dbReference>
<dbReference type="SUPFAM" id="SSF52402">
    <property type="entry name" value="Adenine nucleotide alpha hydrolases-like"/>
    <property type="match status" value="1"/>
</dbReference>
<protein>
    <recommendedName>
        <fullName evidence="3">Asparagine synthase</fullName>
    </recommendedName>
</protein>
<evidence type="ECO:0000313" key="2">
    <source>
        <dbReference type="Proteomes" id="UP000676996"/>
    </source>
</evidence>